<dbReference type="OrthoDB" id="2943666at2"/>
<feature type="compositionally biased region" description="Polar residues" evidence="1">
    <location>
        <begin position="48"/>
        <end position="65"/>
    </location>
</feature>
<sequence length="169" mass="19057">MFPNQPRRHSKPPISPMGFNPFEFGMQQLPMNTPFFKNFFKQVPPNYLGQTTQSNNPSNSGQPFQMENPFHPSFMNFGIPSNGPMNHPFLKSFFGPEDYPVGEEFKKEGSHQNATASNANTQQAVPPQSMTNPASPFYHFNKMGGGIGKAVNFYNQVNPMWKLISGFMK</sequence>
<keyword evidence="3" id="KW-1185">Reference proteome</keyword>
<comment type="caution">
    <text evidence="2">The sequence shown here is derived from an EMBL/GenBank/DDBJ whole genome shotgun (WGS) entry which is preliminary data.</text>
</comment>
<feature type="compositionally biased region" description="Low complexity" evidence="1">
    <location>
        <begin position="112"/>
        <end position="124"/>
    </location>
</feature>
<reference evidence="2" key="1">
    <citation type="journal article" date="2014" name="Genome Announc.">
        <title>Draft Genome Sequences of Three Alkaliphilic Bacillus Strains, Bacillus wakoensis JCM 9140T, Bacillus akibai JCM 9157T, and Bacillus hemicellulosilyticus JCM 9152T.</title>
        <authorList>
            <person name="Yuki M."/>
            <person name="Oshima K."/>
            <person name="Suda W."/>
            <person name="Oshida Y."/>
            <person name="Kitamura K."/>
            <person name="Iida T."/>
            <person name="Hattori M."/>
            <person name="Ohkuma M."/>
        </authorList>
    </citation>
    <scope>NUCLEOTIDE SEQUENCE [LARGE SCALE GENOMIC DNA]</scope>
    <source>
        <strain evidence="2">JCM 9140</strain>
    </source>
</reference>
<accession>W4Q0H8</accession>
<dbReference type="EMBL" id="BAUT01000005">
    <property type="protein sequence ID" value="GAE24889.1"/>
    <property type="molecule type" value="Genomic_DNA"/>
</dbReference>
<dbReference type="Proteomes" id="UP000018890">
    <property type="component" value="Unassembled WGS sequence"/>
</dbReference>
<protein>
    <submittedName>
        <fullName evidence="2">Uncharacterized protein</fullName>
    </submittedName>
</protein>
<feature type="region of interest" description="Disordered" evidence="1">
    <location>
        <begin position="101"/>
        <end position="132"/>
    </location>
</feature>
<feature type="region of interest" description="Disordered" evidence="1">
    <location>
        <begin position="46"/>
        <end position="67"/>
    </location>
</feature>
<dbReference type="AlphaFoldDB" id="W4Q0H8"/>
<proteinExistence type="predicted"/>
<name>W4Q0H8_9BACI</name>
<evidence type="ECO:0000313" key="2">
    <source>
        <dbReference type="EMBL" id="GAE24889.1"/>
    </source>
</evidence>
<evidence type="ECO:0000313" key="3">
    <source>
        <dbReference type="Proteomes" id="UP000018890"/>
    </source>
</evidence>
<dbReference type="RefSeq" id="WP_034742543.1">
    <property type="nucleotide sequence ID" value="NZ_BAUT01000005.1"/>
</dbReference>
<evidence type="ECO:0000256" key="1">
    <source>
        <dbReference type="SAM" id="MobiDB-lite"/>
    </source>
</evidence>
<organism evidence="2 3">
    <name type="scientific">Halalkalibacter wakoensis JCM 9140</name>
    <dbReference type="NCBI Taxonomy" id="1236970"/>
    <lineage>
        <taxon>Bacteria</taxon>
        <taxon>Bacillati</taxon>
        <taxon>Bacillota</taxon>
        <taxon>Bacilli</taxon>
        <taxon>Bacillales</taxon>
        <taxon>Bacillaceae</taxon>
        <taxon>Halalkalibacter</taxon>
    </lineage>
</organism>
<gene>
    <name evidence="2" type="ORF">JCM9140_851</name>
</gene>